<dbReference type="AlphaFoldDB" id="A0A0C3C0W4"/>
<reference evidence="2 3" key="1">
    <citation type="submission" date="2014-04" db="EMBL/GenBank/DDBJ databases">
        <authorList>
            <consortium name="DOE Joint Genome Institute"/>
            <person name="Kuo A."/>
            <person name="Gay G."/>
            <person name="Dore J."/>
            <person name="Kohler A."/>
            <person name="Nagy L.G."/>
            <person name="Floudas D."/>
            <person name="Copeland A."/>
            <person name="Barry K.W."/>
            <person name="Cichocki N."/>
            <person name="Veneault-Fourrey C."/>
            <person name="LaButti K."/>
            <person name="Lindquist E.A."/>
            <person name="Lipzen A."/>
            <person name="Lundell T."/>
            <person name="Morin E."/>
            <person name="Murat C."/>
            <person name="Sun H."/>
            <person name="Tunlid A."/>
            <person name="Henrissat B."/>
            <person name="Grigoriev I.V."/>
            <person name="Hibbett D.S."/>
            <person name="Martin F."/>
            <person name="Nordberg H.P."/>
            <person name="Cantor M.N."/>
            <person name="Hua S.X."/>
        </authorList>
    </citation>
    <scope>NUCLEOTIDE SEQUENCE [LARGE SCALE GENOMIC DNA]</scope>
    <source>
        <strain evidence="3">h7</strain>
    </source>
</reference>
<proteinExistence type="predicted"/>
<protein>
    <submittedName>
        <fullName evidence="2">Uncharacterized protein</fullName>
    </submittedName>
</protein>
<feature type="region of interest" description="Disordered" evidence="1">
    <location>
        <begin position="93"/>
        <end position="130"/>
    </location>
</feature>
<accession>A0A0C3C0W4</accession>
<gene>
    <name evidence="2" type="ORF">M413DRAFT_13107</name>
</gene>
<reference evidence="3" key="2">
    <citation type="submission" date="2015-01" db="EMBL/GenBank/DDBJ databases">
        <title>Evolutionary Origins and Diversification of the Mycorrhizal Mutualists.</title>
        <authorList>
            <consortium name="DOE Joint Genome Institute"/>
            <consortium name="Mycorrhizal Genomics Consortium"/>
            <person name="Kohler A."/>
            <person name="Kuo A."/>
            <person name="Nagy L.G."/>
            <person name="Floudas D."/>
            <person name="Copeland A."/>
            <person name="Barry K.W."/>
            <person name="Cichocki N."/>
            <person name="Veneault-Fourrey C."/>
            <person name="LaButti K."/>
            <person name="Lindquist E.A."/>
            <person name="Lipzen A."/>
            <person name="Lundell T."/>
            <person name="Morin E."/>
            <person name="Murat C."/>
            <person name="Riley R."/>
            <person name="Ohm R."/>
            <person name="Sun H."/>
            <person name="Tunlid A."/>
            <person name="Henrissat B."/>
            <person name="Grigoriev I.V."/>
            <person name="Hibbett D.S."/>
            <person name="Martin F."/>
        </authorList>
    </citation>
    <scope>NUCLEOTIDE SEQUENCE [LARGE SCALE GENOMIC DNA]</scope>
    <source>
        <strain evidence="3">h7</strain>
    </source>
</reference>
<dbReference type="HOGENOM" id="CLU_1090115_0_0_1"/>
<feature type="region of interest" description="Disordered" evidence="1">
    <location>
        <begin position="1"/>
        <end position="38"/>
    </location>
</feature>
<evidence type="ECO:0000256" key="1">
    <source>
        <dbReference type="SAM" id="MobiDB-lite"/>
    </source>
</evidence>
<feature type="compositionally biased region" description="Polar residues" evidence="1">
    <location>
        <begin position="109"/>
        <end position="119"/>
    </location>
</feature>
<feature type="region of interest" description="Disordered" evidence="1">
    <location>
        <begin position="217"/>
        <end position="247"/>
    </location>
</feature>
<dbReference type="EMBL" id="KN831794">
    <property type="protein sequence ID" value="KIM37919.1"/>
    <property type="molecule type" value="Genomic_DNA"/>
</dbReference>
<keyword evidence="3" id="KW-1185">Reference proteome</keyword>
<sequence length="255" mass="29304">MPPHDGPSEERKRPQRCNSLSGADKRTEDEYERLKKRPEEIETEVETLQLQVEEGRRGQERLTLEMQRVRLDALEKEIELKIREMERLIDEQNALEFPSVATPSGPLDPSTTTELSNDSRGPDSEIQVEEAHHPDLSLPTIIEQQGLPYCQPMWTPYNVLFPTPSFGDLQREPWIHSQPRRERNYVTHQAPFDHGSPNGWAPSIYPGFTVQDRPPSLWVVPHPPNGRNTPYRAQHPSTGDGYFPGGFNPRLYRPS</sequence>
<organism evidence="2 3">
    <name type="scientific">Hebeloma cylindrosporum</name>
    <dbReference type="NCBI Taxonomy" id="76867"/>
    <lineage>
        <taxon>Eukaryota</taxon>
        <taxon>Fungi</taxon>
        <taxon>Dikarya</taxon>
        <taxon>Basidiomycota</taxon>
        <taxon>Agaricomycotina</taxon>
        <taxon>Agaricomycetes</taxon>
        <taxon>Agaricomycetidae</taxon>
        <taxon>Agaricales</taxon>
        <taxon>Agaricineae</taxon>
        <taxon>Hymenogastraceae</taxon>
        <taxon>Hebeloma</taxon>
    </lineage>
</organism>
<name>A0A0C3C0W4_HEBCY</name>
<dbReference type="Proteomes" id="UP000053424">
    <property type="component" value="Unassembled WGS sequence"/>
</dbReference>
<evidence type="ECO:0000313" key="3">
    <source>
        <dbReference type="Proteomes" id="UP000053424"/>
    </source>
</evidence>
<evidence type="ECO:0000313" key="2">
    <source>
        <dbReference type="EMBL" id="KIM37919.1"/>
    </source>
</evidence>
<feature type="compositionally biased region" description="Basic and acidic residues" evidence="1">
    <location>
        <begin position="1"/>
        <end position="12"/>
    </location>
</feature>